<sequence>MLCLYIKISMRYILKKKIFWAPKLGRPSSVELFAPPQGRPWQRVSRYMCQSQEEEVDCAVCLCTMKEREEIRVLKCEHVFHKDCLDTWYSFKYNNTTCPLCRVSVGPLRDLDAKVTIHDADFQIPWLR</sequence>
<accession>A0A396IDA8</accession>
<dbReference type="Gene3D" id="3.30.40.10">
    <property type="entry name" value="Zinc/RING finger domain, C3HC4 (zinc finger)"/>
    <property type="match status" value="1"/>
</dbReference>
<name>A0A396IDA8_MEDTR</name>
<keyword evidence="1" id="KW-0479">Metal-binding</keyword>
<gene>
    <name evidence="3" type="ORF">MtrunA17_Chr4g0039541</name>
</gene>
<protein>
    <submittedName>
        <fullName evidence="3">Putative transcription factor C2H2 family</fullName>
    </submittedName>
</protein>
<dbReference type="Pfam" id="PF13639">
    <property type="entry name" value="zf-RING_2"/>
    <property type="match status" value="1"/>
</dbReference>
<keyword evidence="1" id="KW-0862">Zinc</keyword>
<dbReference type="PANTHER" id="PTHR47258:SF1">
    <property type="entry name" value="E3 UBIQUITIN-PROTEIN LIGASE XERICO-RELATED"/>
    <property type="match status" value="1"/>
</dbReference>
<dbReference type="InterPro" id="IPR044249">
    <property type="entry name" value="XERICO-like"/>
</dbReference>
<dbReference type="PROSITE" id="PS50089">
    <property type="entry name" value="ZF_RING_2"/>
    <property type="match status" value="1"/>
</dbReference>
<evidence type="ECO:0000256" key="1">
    <source>
        <dbReference type="PROSITE-ProRule" id="PRU00175"/>
    </source>
</evidence>
<organism evidence="3 4">
    <name type="scientific">Medicago truncatula</name>
    <name type="common">Barrel medic</name>
    <name type="synonym">Medicago tribuloides</name>
    <dbReference type="NCBI Taxonomy" id="3880"/>
    <lineage>
        <taxon>Eukaryota</taxon>
        <taxon>Viridiplantae</taxon>
        <taxon>Streptophyta</taxon>
        <taxon>Embryophyta</taxon>
        <taxon>Tracheophyta</taxon>
        <taxon>Spermatophyta</taxon>
        <taxon>Magnoliopsida</taxon>
        <taxon>eudicotyledons</taxon>
        <taxon>Gunneridae</taxon>
        <taxon>Pentapetalae</taxon>
        <taxon>rosids</taxon>
        <taxon>fabids</taxon>
        <taxon>Fabales</taxon>
        <taxon>Fabaceae</taxon>
        <taxon>Papilionoideae</taxon>
        <taxon>50 kb inversion clade</taxon>
        <taxon>NPAAA clade</taxon>
        <taxon>Hologalegina</taxon>
        <taxon>IRL clade</taxon>
        <taxon>Trifolieae</taxon>
        <taxon>Medicago</taxon>
    </lineage>
</organism>
<proteinExistence type="predicted"/>
<dbReference type="Gramene" id="rna24194">
    <property type="protein sequence ID" value="RHN61705.1"/>
    <property type="gene ID" value="gene24194"/>
</dbReference>
<keyword evidence="1" id="KW-0863">Zinc-finger</keyword>
<dbReference type="EMBL" id="PSQE01000004">
    <property type="protein sequence ID" value="RHN61705.1"/>
    <property type="molecule type" value="Genomic_DNA"/>
</dbReference>
<evidence type="ECO:0000259" key="2">
    <source>
        <dbReference type="PROSITE" id="PS50089"/>
    </source>
</evidence>
<comment type="caution">
    <text evidence="3">The sequence shown here is derived from an EMBL/GenBank/DDBJ whole genome shotgun (WGS) entry which is preliminary data.</text>
</comment>
<evidence type="ECO:0000313" key="4">
    <source>
        <dbReference type="Proteomes" id="UP000265566"/>
    </source>
</evidence>
<reference evidence="4" key="1">
    <citation type="journal article" date="2018" name="Nat. Plants">
        <title>Whole-genome landscape of Medicago truncatula symbiotic genes.</title>
        <authorList>
            <person name="Pecrix Y."/>
            <person name="Staton S.E."/>
            <person name="Sallet E."/>
            <person name="Lelandais-Briere C."/>
            <person name="Moreau S."/>
            <person name="Carrere S."/>
            <person name="Blein T."/>
            <person name="Jardinaud M.F."/>
            <person name="Latrasse D."/>
            <person name="Zouine M."/>
            <person name="Zahm M."/>
            <person name="Kreplak J."/>
            <person name="Mayjonade B."/>
            <person name="Satge C."/>
            <person name="Perez M."/>
            <person name="Cauet S."/>
            <person name="Marande W."/>
            <person name="Chantry-Darmon C."/>
            <person name="Lopez-Roques C."/>
            <person name="Bouchez O."/>
            <person name="Berard A."/>
            <person name="Debelle F."/>
            <person name="Munos S."/>
            <person name="Bendahmane A."/>
            <person name="Berges H."/>
            <person name="Niebel A."/>
            <person name="Buitink J."/>
            <person name="Frugier F."/>
            <person name="Benhamed M."/>
            <person name="Crespi M."/>
            <person name="Gouzy J."/>
            <person name="Gamas P."/>
        </authorList>
    </citation>
    <scope>NUCLEOTIDE SEQUENCE [LARGE SCALE GENOMIC DNA]</scope>
    <source>
        <strain evidence="4">cv. Jemalong A17</strain>
    </source>
</reference>
<dbReference type="Proteomes" id="UP000265566">
    <property type="component" value="Chromosome 4"/>
</dbReference>
<dbReference type="PANTHER" id="PTHR47258">
    <property type="match status" value="1"/>
</dbReference>
<dbReference type="SMART" id="SM00184">
    <property type="entry name" value="RING"/>
    <property type="match status" value="1"/>
</dbReference>
<dbReference type="InterPro" id="IPR013083">
    <property type="entry name" value="Znf_RING/FYVE/PHD"/>
</dbReference>
<dbReference type="SUPFAM" id="SSF57850">
    <property type="entry name" value="RING/U-box"/>
    <property type="match status" value="1"/>
</dbReference>
<dbReference type="GO" id="GO:0008270">
    <property type="term" value="F:zinc ion binding"/>
    <property type="evidence" value="ECO:0007669"/>
    <property type="project" value="UniProtKB-KW"/>
</dbReference>
<dbReference type="InterPro" id="IPR001841">
    <property type="entry name" value="Znf_RING"/>
</dbReference>
<dbReference type="AlphaFoldDB" id="A0A396IDA8"/>
<feature type="domain" description="RING-type" evidence="2">
    <location>
        <begin position="58"/>
        <end position="102"/>
    </location>
</feature>
<evidence type="ECO:0000313" key="3">
    <source>
        <dbReference type="EMBL" id="RHN61705.1"/>
    </source>
</evidence>